<dbReference type="PANTHER" id="PTHR43133">
    <property type="entry name" value="RNA POLYMERASE ECF-TYPE SIGMA FACTO"/>
    <property type="match status" value="1"/>
</dbReference>
<dbReference type="EMBL" id="RBCJ01000002">
    <property type="protein sequence ID" value="RKN81797.1"/>
    <property type="molecule type" value="Genomic_DNA"/>
</dbReference>
<dbReference type="Proteomes" id="UP000276603">
    <property type="component" value="Unassembled WGS sequence"/>
</dbReference>
<keyword evidence="2" id="KW-0805">Transcription regulation</keyword>
<dbReference type="Pfam" id="PF04542">
    <property type="entry name" value="Sigma70_r2"/>
    <property type="match status" value="1"/>
</dbReference>
<feature type="domain" description="RNA polymerase sigma factor 70 region 4 type 2" evidence="6">
    <location>
        <begin position="118"/>
        <end position="170"/>
    </location>
</feature>
<evidence type="ECO:0000256" key="4">
    <source>
        <dbReference type="ARBA" id="ARBA00023163"/>
    </source>
</evidence>
<dbReference type="CDD" id="cd06171">
    <property type="entry name" value="Sigma70_r4"/>
    <property type="match status" value="1"/>
</dbReference>
<dbReference type="InterPro" id="IPR014284">
    <property type="entry name" value="RNA_pol_sigma-70_dom"/>
</dbReference>
<keyword evidence="8" id="KW-1185">Reference proteome</keyword>
<dbReference type="PANTHER" id="PTHR43133:SF46">
    <property type="entry name" value="RNA POLYMERASE SIGMA-70 FACTOR ECF SUBFAMILY"/>
    <property type="match status" value="1"/>
</dbReference>
<dbReference type="NCBIfam" id="TIGR02937">
    <property type="entry name" value="sigma70-ECF"/>
    <property type="match status" value="1"/>
</dbReference>
<sequence>MLDDKILWSRIQLGDHNALKVLFDLHYKSMCSYALQFTRNMLDAEDLVQNEYVKLWIRRNELNIHTSVKSYLYKSVYHAYLQKNRKDKKNDKLLDSLKYEAMSYLLEEDNSELTLKTERIREIVNTLPERCKEILLLSKKEGYKNREIAEKLGISIKTVESQIRIAFKKIRDGIGDGNLHLFLLFRALEKIK</sequence>
<dbReference type="GO" id="GO:0016987">
    <property type="term" value="F:sigma factor activity"/>
    <property type="evidence" value="ECO:0007669"/>
    <property type="project" value="UniProtKB-KW"/>
</dbReference>
<dbReference type="SUPFAM" id="SSF88659">
    <property type="entry name" value="Sigma3 and sigma4 domains of RNA polymerase sigma factors"/>
    <property type="match status" value="1"/>
</dbReference>
<dbReference type="Gene3D" id="1.10.10.10">
    <property type="entry name" value="Winged helix-like DNA-binding domain superfamily/Winged helix DNA-binding domain"/>
    <property type="match status" value="1"/>
</dbReference>
<dbReference type="InterPro" id="IPR036388">
    <property type="entry name" value="WH-like_DNA-bd_sf"/>
</dbReference>
<dbReference type="OrthoDB" id="1100095at2"/>
<evidence type="ECO:0000256" key="2">
    <source>
        <dbReference type="ARBA" id="ARBA00023015"/>
    </source>
</evidence>
<dbReference type="SUPFAM" id="SSF88946">
    <property type="entry name" value="Sigma2 domain of RNA polymerase sigma factors"/>
    <property type="match status" value="1"/>
</dbReference>
<keyword evidence="4" id="KW-0804">Transcription</keyword>
<dbReference type="Gene3D" id="1.10.1740.10">
    <property type="match status" value="1"/>
</dbReference>
<dbReference type="InterPro" id="IPR013324">
    <property type="entry name" value="RNA_pol_sigma_r3/r4-like"/>
</dbReference>
<dbReference type="RefSeq" id="WP_120711951.1">
    <property type="nucleotide sequence ID" value="NZ_RBCJ01000002.1"/>
</dbReference>
<evidence type="ECO:0000259" key="5">
    <source>
        <dbReference type="Pfam" id="PF04542"/>
    </source>
</evidence>
<dbReference type="InterPro" id="IPR007627">
    <property type="entry name" value="RNA_pol_sigma70_r2"/>
</dbReference>
<dbReference type="InterPro" id="IPR013249">
    <property type="entry name" value="RNA_pol_sigma70_r4_t2"/>
</dbReference>
<evidence type="ECO:0000256" key="3">
    <source>
        <dbReference type="ARBA" id="ARBA00023082"/>
    </source>
</evidence>
<gene>
    <name evidence="7" type="ORF">D7Z94_12985</name>
</gene>
<comment type="caution">
    <text evidence="7">The sequence shown here is derived from an EMBL/GenBank/DDBJ whole genome shotgun (WGS) entry which is preliminary data.</text>
</comment>
<dbReference type="InterPro" id="IPR039425">
    <property type="entry name" value="RNA_pol_sigma-70-like"/>
</dbReference>
<proteinExistence type="inferred from homology"/>
<evidence type="ECO:0000259" key="6">
    <source>
        <dbReference type="Pfam" id="PF08281"/>
    </source>
</evidence>
<evidence type="ECO:0000313" key="8">
    <source>
        <dbReference type="Proteomes" id="UP000276603"/>
    </source>
</evidence>
<keyword evidence="3" id="KW-0731">Sigma factor</keyword>
<accession>A0A3B0CD42</accession>
<dbReference type="Pfam" id="PF08281">
    <property type="entry name" value="Sigma70_r4_2"/>
    <property type="match status" value="1"/>
</dbReference>
<evidence type="ECO:0000313" key="7">
    <source>
        <dbReference type="EMBL" id="RKN81797.1"/>
    </source>
</evidence>
<name>A0A3B0CD42_9FLAO</name>
<dbReference type="InterPro" id="IPR013325">
    <property type="entry name" value="RNA_pol_sigma_r2"/>
</dbReference>
<reference evidence="7 8" key="1">
    <citation type="submission" date="2018-10" db="EMBL/GenBank/DDBJ databases">
        <title>Ulvibacterium marinum gen. nov., sp. nov., a novel marine bacterium of the family Flavobacteriaceae, isolated from a culture of the green alga Ulva prolifera.</title>
        <authorList>
            <person name="Zhang Z."/>
        </authorList>
    </citation>
    <scope>NUCLEOTIDE SEQUENCE [LARGE SCALE GENOMIC DNA]</scope>
    <source>
        <strain evidence="7 8">CCMM003</strain>
    </source>
</reference>
<dbReference type="GO" id="GO:0003677">
    <property type="term" value="F:DNA binding"/>
    <property type="evidence" value="ECO:0007669"/>
    <property type="project" value="InterPro"/>
</dbReference>
<feature type="domain" description="RNA polymerase sigma-70 region 2" evidence="5">
    <location>
        <begin position="22"/>
        <end position="88"/>
    </location>
</feature>
<dbReference type="GO" id="GO:0006352">
    <property type="term" value="P:DNA-templated transcription initiation"/>
    <property type="evidence" value="ECO:0007669"/>
    <property type="project" value="InterPro"/>
</dbReference>
<protein>
    <submittedName>
        <fullName evidence="7">Sigma-70 family RNA polymerase sigma factor</fullName>
    </submittedName>
</protein>
<dbReference type="AlphaFoldDB" id="A0A3B0CD42"/>
<comment type="similarity">
    <text evidence="1">Belongs to the sigma-70 factor family. ECF subfamily.</text>
</comment>
<organism evidence="7 8">
    <name type="scientific">Ulvibacterium marinum</name>
    <dbReference type="NCBI Taxonomy" id="2419782"/>
    <lineage>
        <taxon>Bacteria</taxon>
        <taxon>Pseudomonadati</taxon>
        <taxon>Bacteroidota</taxon>
        <taxon>Flavobacteriia</taxon>
        <taxon>Flavobacteriales</taxon>
        <taxon>Flavobacteriaceae</taxon>
        <taxon>Ulvibacterium</taxon>
    </lineage>
</organism>
<evidence type="ECO:0000256" key="1">
    <source>
        <dbReference type="ARBA" id="ARBA00010641"/>
    </source>
</evidence>